<evidence type="ECO:0000256" key="3">
    <source>
        <dbReference type="SAM" id="Coils"/>
    </source>
</evidence>
<feature type="domain" description="Sulfotransferase" evidence="4">
    <location>
        <begin position="598"/>
        <end position="638"/>
    </location>
</feature>
<feature type="domain" description="Sulfotransferase" evidence="4">
    <location>
        <begin position="363"/>
        <end position="584"/>
    </location>
</feature>
<evidence type="ECO:0000256" key="1">
    <source>
        <dbReference type="ARBA" id="ARBA00005771"/>
    </source>
</evidence>
<name>A0AAV4PYA3_CAEEX</name>
<dbReference type="AlphaFoldDB" id="A0AAV4PYA3"/>
<gene>
    <name evidence="5" type="primary">Sult1d1</name>
    <name evidence="5" type="ORF">CEXT_277951</name>
</gene>
<evidence type="ECO:0000313" key="6">
    <source>
        <dbReference type="Proteomes" id="UP001054945"/>
    </source>
</evidence>
<comment type="caution">
    <text evidence="5">The sequence shown here is derived from an EMBL/GenBank/DDBJ whole genome shotgun (WGS) entry which is preliminary data.</text>
</comment>
<keyword evidence="3" id="KW-0175">Coiled coil</keyword>
<protein>
    <submittedName>
        <fullName evidence="5">Sulfotransferase 1 family member D1</fullName>
    </submittedName>
</protein>
<reference evidence="5 6" key="1">
    <citation type="submission" date="2021-06" db="EMBL/GenBank/DDBJ databases">
        <title>Caerostris extrusa draft genome.</title>
        <authorList>
            <person name="Kono N."/>
            <person name="Arakawa K."/>
        </authorList>
    </citation>
    <scope>NUCLEOTIDE SEQUENCE [LARGE SCALE GENOMIC DNA]</scope>
</reference>
<proteinExistence type="inferred from homology"/>
<dbReference type="EMBL" id="BPLR01005409">
    <property type="protein sequence ID" value="GIY02100.1"/>
    <property type="molecule type" value="Genomic_DNA"/>
</dbReference>
<feature type="coiled-coil region" evidence="3">
    <location>
        <begin position="227"/>
        <end position="259"/>
    </location>
</feature>
<dbReference type="PANTHER" id="PTHR11783">
    <property type="entry name" value="SULFOTRANSFERASE SULT"/>
    <property type="match status" value="1"/>
</dbReference>
<organism evidence="5 6">
    <name type="scientific">Caerostris extrusa</name>
    <name type="common">Bark spider</name>
    <name type="synonym">Caerostris bankana</name>
    <dbReference type="NCBI Taxonomy" id="172846"/>
    <lineage>
        <taxon>Eukaryota</taxon>
        <taxon>Metazoa</taxon>
        <taxon>Ecdysozoa</taxon>
        <taxon>Arthropoda</taxon>
        <taxon>Chelicerata</taxon>
        <taxon>Arachnida</taxon>
        <taxon>Araneae</taxon>
        <taxon>Araneomorphae</taxon>
        <taxon>Entelegynae</taxon>
        <taxon>Araneoidea</taxon>
        <taxon>Araneidae</taxon>
        <taxon>Caerostris</taxon>
    </lineage>
</organism>
<keyword evidence="2" id="KW-0808">Transferase</keyword>
<dbReference type="SUPFAM" id="SSF52540">
    <property type="entry name" value="P-loop containing nucleoside triphosphate hydrolases"/>
    <property type="match status" value="2"/>
</dbReference>
<dbReference type="Pfam" id="PF00685">
    <property type="entry name" value="Sulfotransfer_1"/>
    <property type="match status" value="3"/>
</dbReference>
<dbReference type="Gene3D" id="3.40.50.300">
    <property type="entry name" value="P-loop containing nucleotide triphosphate hydrolases"/>
    <property type="match status" value="2"/>
</dbReference>
<accession>A0AAV4PYA3</accession>
<keyword evidence="6" id="KW-1185">Reference proteome</keyword>
<dbReference type="Proteomes" id="UP001054945">
    <property type="component" value="Unassembled WGS sequence"/>
</dbReference>
<feature type="domain" description="Sulfotransferase" evidence="4">
    <location>
        <begin position="38"/>
        <end position="303"/>
    </location>
</feature>
<dbReference type="GO" id="GO:0008146">
    <property type="term" value="F:sulfotransferase activity"/>
    <property type="evidence" value="ECO:0007669"/>
    <property type="project" value="InterPro"/>
</dbReference>
<dbReference type="InterPro" id="IPR027417">
    <property type="entry name" value="P-loop_NTPase"/>
</dbReference>
<evidence type="ECO:0000259" key="4">
    <source>
        <dbReference type="Pfam" id="PF00685"/>
    </source>
</evidence>
<dbReference type="InterPro" id="IPR000863">
    <property type="entry name" value="Sulfotransferase_dom"/>
</dbReference>
<evidence type="ECO:0000256" key="2">
    <source>
        <dbReference type="ARBA" id="ARBA00022679"/>
    </source>
</evidence>
<comment type="similarity">
    <text evidence="1">Belongs to the sulfotransferase 1 family.</text>
</comment>
<evidence type="ECO:0000313" key="5">
    <source>
        <dbReference type="EMBL" id="GIY02100.1"/>
    </source>
</evidence>
<sequence length="648" mass="75500">MSQQWFGLKPPNFVDGLRIPQVFKPEAFRSAIRYKPLPDDVFIVTYPKCGTTWTHQIICLILKQKELCNLDNKLFGEDPSLELRGGESTETMPRPRAIKTHLPFRFTPWSDEAKYIHIARNPKDCCVSYFHHSLSDGFNGSFDQFYEMFLSGDVDFGDYFEHLLGWYEHRNDPNVLFITYEEIKEDPETSILKMASFIDDEKYAEPLRKDPELLNEVLKYSSFQYMKEAANKRAEEKAKESKNQELNSINTSAQKSEKKIDVLKIINLSKLVRKGVVGDWRNHFSEEQSARLTQKFTEKTEGTDLENIWVKHIPIKSPKSKKYSMAAQEFSDVPASQFVDGLQIPAMFSADAFRSVVNYKPRPDDVFIVTYPKCGTTWAQHTLTLIFRHGEPIESHIEFFNAAPFLEITGAKGAEEMPRPGVLKIHLPFHLTPWSDQAKYIYVTRNPKDCCVSYFHHMRNIPGHMFSGTFDQFFEMFLSGKIDYGDYFDHLMEWYKHRNDPNVLFVTYEEMKANPEAAVLKMASFVDDEKYAKPLREDPEKLRNVLKYSSFKHMKETVNQGMDELMQMSKEEIMNSTLPEEMKKAFARMPKPEEGKEAKKPSSVNFVRKGIVGDWRNQFSEDQSKRLDEKFAERTKDTELGTIWKDYM</sequence>